<organism evidence="1 3">
    <name type="scientific">Didymodactylos carnosus</name>
    <dbReference type="NCBI Taxonomy" id="1234261"/>
    <lineage>
        <taxon>Eukaryota</taxon>
        <taxon>Metazoa</taxon>
        <taxon>Spiralia</taxon>
        <taxon>Gnathifera</taxon>
        <taxon>Rotifera</taxon>
        <taxon>Eurotatoria</taxon>
        <taxon>Bdelloidea</taxon>
        <taxon>Philodinida</taxon>
        <taxon>Philodinidae</taxon>
        <taxon>Didymodactylos</taxon>
    </lineage>
</organism>
<evidence type="ECO:0000313" key="3">
    <source>
        <dbReference type="Proteomes" id="UP000663829"/>
    </source>
</evidence>
<evidence type="ECO:0000313" key="1">
    <source>
        <dbReference type="EMBL" id="CAF1366441.1"/>
    </source>
</evidence>
<gene>
    <name evidence="1" type="ORF">GPM918_LOCUS31637</name>
    <name evidence="2" type="ORF">SRO942_LOCUS32285</name>
</gene>
<dbReference type="Proteomes" id="UP000663829">
    <property type="component" value="Unassembled WGS sequence"/>
</dbReference>
<keyword evidence="3" id="KW-1185">Reference proteome</keyword>
<proteinExistence type="predicted"/>
<feature type="non-terminal residue" evidence="1">
    <location>
        <position position="1"/>
    </location>
</feature>
<accession>A0A815ICB1</accession>
<protein>
    <submittedName>
        <fullName evidence="1">Uncharacterized protein</fullName>
    </submittedName>
</protein>
<dbReference type="AlphaFoldDB" id="A0A815ICB1"/>
<evidence type="ECO:0000313" key="2">
    <source>
        <dbReference type="EMBL" id="CAF4249074.1"/>
    </source>
</evidence>
<reference evidence="1" key="1">
    <citation type="submission" date="2021-02" db="EMBL/GenBank/DDBJ databases">
        <authorList>
            <person name="Nowell W R."/>
        </authorList>
    </citation>
    <scope>NUCLEOTIDE SEQUENCE</scope>
</reference>
<dbReference type="EMBL" id="CAJNOQ010015684">
    <property type="protein sequence ID" value="CAF1366441.1"/>
    <property type="molecule type" value="Genomic_DNA"/>
</dbReference>
<dbReference type="EMBL" id="CAJOBC010073008">
    <property type="protein sequence ID" value="CAF4249074.1"/>
    <property type="molecule type" value="Genomic_DNA"/>
</dbReference>
<comment type="caution">
    <text evidence="1">The sequence shown here is derived from an EMBL/GenBank/DDBJ whole genome shotgun (WGS) entry which is preliminary data.</text>
</comment>
<name>A0A815ICB1_9BILA</name>
<dbReference type="Proteomes" id="UP000681722">
    <property type="component" value="Unassembled WGS sequence"/>
</dbReference>
<sequence>AIFLFARDMSLTDRFNFIDNHHVQVPEWNNSVMSVVPQGHISHSEDFIATDGLASCLGIIVYFTIEGKQQCILSHQHVGIMRPYPNKYDAITELMEIASNNGTTVKPEYDLQGIEAVNDYVCYYISIVLNDRSLLQAIINQVCIVGPYGSDDTFGMITAAASVAVNVSRQMCIVQYKFFNIPPEYVFHSQTLIFDQDDRLDVFEDYDIEAIKYMMKILVATDQDTIESFGKTLLRLEAAVDDNRVIHHRSTIISEYLNLLYGEIEIMFNNAPSRTISDDMNGTGQSTMK</sequence>